<dbReference type="EMBL" id="JACHKZ010000025">
    <property type="protein sequence ID" value="MBB6579221.1"/>
    <property type="molecule type" value="Genomic_DNA"/>
</dbReference>
<dbReference type="InterPro" id="IPR012910">
    <property type="entry name" value="Plug_dom"/>
</dbReference>
<feature type="chain" id="PRO_5047365860" evidence="12">
    <location>
        <begin position="36"/>
        <end position="706"/>
    </location>
</feature>
<evidence type="ECO:0000259" key="14">
    <source>
        <dbReference type="Pfam" id="PF07715"/>
    </source>
</evidence>
<evidence type="ECO:0000256" key="4">
    <source>
        <dbReference type="ARBA" id="ARBA00022452"/>
    </source>
</evidence>
<comment type="similarity">
    <text evidence="2 10 11">Belongs to the TonB-dependent receptor family.</text>
</comment>
<evidence type="ECO:0000256" key="2">
    <source>
        <dbReference type="ARBA" id="ARBA00009810"/>
    </source>
</evidence>
<feature type="domain" description="TonB-dependent receptor-like beta-barrel" evidence="13">
    <location>
        <begin position="320"/>
        <end position="675"/>
    </location>
</feature>
<sequence length="706" mass="76240">MSYSSKYFSSFTMGLAQPAIVAAVAALCTSTAAFAQNAVDTQQSPEEVTLGQVTVQADALARSVDDLTTPADVLTGDELVQRRGANLGDTLSGEPGIQATHFGAGASRPVIRGMDGARVKVLQSGAAIQDASTVSPDHLVTTEPMLARQIEVLRGPSALIYGAGAIGGVVNVLDDKIPTSVPKKGYEGQVEMRAGTGGAGAAGAVSVTGGSGNFAIHAEGMARNAHDYRVGSGWEGGGKVAGSRSRGNDGSIGLSWIGDDGSYLGAAYTRQTANYGLPGHNHSIEGCHLHGLHLHCGGHDHGDGDHEDHDHDHESGDVPVVRLQSERYDLRGEWRNPIAGISAVRLRGGVTDYKHDEVEDGAVATTFRNRAHDLRLEAVHEPIAGWTGVFGLETSRRRFSAVGEEAYLQPTVTRQNGLFLMEQQRFGDVSVEAAVRHDWQSVNADEVEGGERRSHHGTSASIGAGWRFAPGWRLTSHLTTATRMPTAEELYANGLHMATATYELGNSRLRAERSNNIDLGLERKFDPQGNTIASVNLYRNHIANYIYGKTLDAVDGLQLLQYSQQTATFTGLEAKVQHKINANWRATVWGDMVHARLDDGSHVPRLSPARIGLRLAGQWEHWRSEAEWTLVKRQNKVAEYESETPGYGMLGWRLSYHDRASDGSPWQAYLKVDNLTDKLAYAHTSYIKNAAPLRGRSVTVGFVKQF</sequence>
<keyword evidence="5 10" id="KW-0812">Transmembrane</keyword>
<dbReference type="Gene3D" id="2.40.170.20">
    <property type="entry name" value="TonB-dependent receptor, beta-barrel domain"/>
    <property type="match status" value="1"/>
</dbReference>
<evidence type="ECO:0000256" key="3">
    <source>
        <dbReference type="ARBA" id="ARBA00022448"/>
    </source>
</evidence>
<dbReference type="SUPFAM" id="SSF56935">
    <property type="entry name" value="Porins"/>
    <property type="match status" value="1"/>
</dbReference>
<keyword evidence="16" id="KW-1185">Reference proteome</keyword>
<accession>A0ABR6RJ66</accession>
<comment type="subcellular location">
    <subcellularLocation>
        <location evidence="1 10">Cell outer membrane</location>
        <topology evidence="1 10">Multi-pass membrane protein</topology>
    </subcellularLocation>
</comment>
<comment type="caution">
    <text evidence="15">The sequence shown here is derived from an EMBL/GenBank/DDBJ whole genome shotgun (WGS) entry which is preliminary data.</text>
</comment>
<feature type="domain" description="TonB-dependent receptor plug" evidence="14">
    <location>
        <begin position="65"/>
        <end position="169"/>
    </location>
</feature>
<protein>
    <submittedName>
        <fullName evidence="15">Iron complex outermembrane receptor protein</fullName>
    </submittedName>
</protein>
<keyword evidence="6 11" id="KW-0798">TonB box</keyword>
<evidence type="ECO:0000256" key="6">
    <source>
        <dbReference type="ARBA" id="ARBA00023077"/>
    </source>
</evidence>
<keyword evidence="8 15" id="KW-0675">Receptor</keyword>
<evidence type="ECO:0000256" key="5">
    <source>
        <dbReference type="ARBA" id="ARBA00022692"/>
    </source>
</evidence>
<dbReference type="InterPro" id="IPR039426">
    <property type="entry name" value="TonB-dep_rcpt-like"/>
</dbReference>
<dbReference type="PANTHER" id="PTHR30069">
    <property type="entry name" value="TONB-DEPENDENT OUTER MEMBRANE RECEPTOR"/>
    <property type="match status" value="1"/>
</dbReference>
<organism evidence="15 16">
    <name type="scientific">Comamonas odontotermitis</name>
    <dbReference type="NCBI Taxonomy" id="379895"/>
    <lineage>
        <taxon>Bacteria</taxon>
        <taxon>Pseudomonadati</taxon>
        <taxon>Pseudomonadota</taxon>
        <taxon>Betaproteobacteria</taxon>
        <taxon>Burkholderiales</taxon>
        <taxon>Comamonadaceae</taxon>
        <taxon>Comamonas</taxon>
    </lineage>
</organism>
<evidence type="ECO:0000256" key="11">
    <source>
        <dbReference type="RuleBase" id="RU003357"/>
    </source>
</evidence>
<reference evidence="15 16" key="1">
    <citation type="submission" date="2020-08" db="EMBL/GenBank/DDBJ databases">
        <title>Functional genomics of gut bacteria from endangered species of beetles.</title>
        <authorList>
            <person name="Carlos-Shanley C."/>
        </authorList>
    </citation>
    <scope>NUCLEOTIDE SEQUENCE [LARGE SCALE GENOMIC DNA]</scope>
    <source>
        <strain evidence="15 16">S00124</strain>
    </source>
</reference>
<dbReference type="InterPro" id="IPR036942">
    <property type="entry name" value="Beta-barrel_TonB_sf"/>
</dbReference>
<dbReference type="Pfam" id="PF00593">
    <property type="entry name" value="TonB_dep_Rec_b-barrel"/>
    <property type="match status" value="1"/>
</dbReference>
<evidence type="ECO:0000256" key="8">
    <source>
        <dbReference type="ARBA" id="ARBA00023170"/>
    </source>
</evidence>
<dbReference type="PANTHER" id="PTHR30069:SF40">
    <property type="entry name" value="TONB-DEPENDENT RECEPTOR NMB0964-RELATED"/>
    <property type="match status" value="1"/>
</dbReference>
<evidence type="ECO:0000313" key="15">
    <source>
        <dbReference type="EMBL" id="MBB6579221.1"/>
    </source>
</evidence>
<dbReference type="InterPro" id="IPR037066">
    <property type="entry name" value="Plug_dom_sf"/>
</dbReference>
<evidence type="ECO:0000313" key="16">
    <source>
        <dbReference type="Proteomes" id="UP000562492"/>
    </source>
</evidence>
<dbReference type="InterPro" id="IPR000531">
    <property type="entry name" value="Beta-barrel_TonB"/>
</dbReference>
<keyword evidence="7 10" id="KW-0472">Membrane</keyword>
<dbReference type="PROSITE" id="PS52016">
    <property type="entry name" value="TONB_DEPENDENT_REC_3"/>
    <property type="match status" value="1"/>
</dbReference>
<dbReference type="Proteomes" id="UP000562492">
    <property type="component" value="Unassembled WGS sequence"/>
</dbReference>
<name>A0ABR6RJ66_9BURK</name>
<dbReference type="Gene3D" id="2.170.130.10">
    <property type="entry name" value="TonB-dependent receptor, plug domain"/>
    <property type="match status" value="1"/>
</dbReference>
<evidence type="ECO:0000256" key="7">
    <source>
        <dbReference type="ARBA" id="ARBA00023136"/>
    </source>
</evidence>
<dbReference type="RefSeq" id="WP_184710422.1">
    <property type="nucleotide sequence ID" value="NZ_JACHKZ010000025.1"/>
</dbReference>
<evidence type="ECO:0000256" key="9">
    <source>
        <dbReference type="ARBA" id="ARBA00023237"/>
    </source>
</evidence>
<evidence type="ECO:0000256" key="12">
    <source>
        <dbReference type="SAM" id="SignalP"/>
    </source>
</evidence>
<evidence type="ECO:0000256" key="1">
    <source>
        <dbReference type="ARBA" id="ARBA00004571"/>
    </source>
</evidence>
<keyword evidence="9 10" id="KW-0998">Cell outer membrane</keyword>
<evidence type="ECO:0000259" key="13">
    <source>
        <dbReference type="Pfam" id="PF00593"/>
    </source>
</evidence>
<dbReference type="Pfam" id="PF07715">
    <property type="entry name" value="Plug"/>
    <property type="match status" value="1"/>
</dbReference>
<proteinExistence type="inferred from homology"/>
<gene>
    <name evidence="15" type="ORF">HNP33_003331</name>
</gene>
<keyword evidence="3 10" id="KW-0813">Transport</keyword>
<keyword evidence="4 10" id="KW-1134">Transmembrane beta strand</keyword>
<feature type="signal peptide" evidence="12">
    <location>
        <begin position="1"/>
        <end position="35"/>
    </location>
</feature>
<evidence type="ECO:0000256" key="10">
    <source>
        <dbReference type="PROSITE-ProRule" id="PRU01360"/>
    </source>
</evidence>
<keyword evidence="12" id="KW-0732">Signal</keyword>